<evidence type="ECO:0000259" key="3">
    <source>
        <dbReference type="SMART" id="SM00322"/>
    </source>
</evidence>
<feature type="compositionally biased region" description="Low complexity" evidence="2">
    <location>
        <begin position="398"/>
        <end position="416"/>
    </location>
</feature>
<feature type="compositionally biased region" description="Polar residues" evidence="2">
    <location>
        <begin position="345"/>
        <end position="358"/>
    </location>
</feature>
<dbReference type="Gene3D" id="3.30.1370.10">
    <property type="entry name" value="K Homology domain, type 1"/>
    <property type="match status" value="2"/>
</dbReference>
<dbReference type="PANTHER" id="PTHR15744:SF0">
    <property type="entry name" value="KH HOMOLOGY DOMAIN-CONTAINING PROTEIN 4"/>
    <property type="match status" value="1"/>
</dbReference>
<accession>M9ME10</accession>
<feature type="region of interest" description="Disordered" evidence="2">
    <location>
        <begin position="459"/>
        <end position="480"/>
    </location>
</feature>
<feature type="domain" description="K Homology" evidence="3">
    <location>
        <begin position="182"/>
        <end position="269"/>
    </location>
</feature>
<dbReference type="CDD" id="cd22385">
    <property type="entry name" value="KH-I_KHDC4_rpt1"/>
    <property type="match status" value="1"/>
</dbReference>
<evidence type="ECO:0000256" key="2">
    <source>
        <dbReference type="SAM" id="MobiDB-lite"/>
    </source>
</evidence>
<dbReference type="Pfam" id="PF22675">
    <property type="entry name" value="KH-I_KHDC4-BBP"/>
    <property type="match status" value="1"/>
</dbReference>
<dbReference type="SMART" id="SM00322">
    <property type="entry name" value="KH"/>
    <property type="match status" value="1"/>
</dbReference>
<evidence type="ECO:0000313" key="4">
    <source>
        <dbReference type="EMBL" id="GAC74913.1"/>
    </source>
</evidence>
<feature type="compositionally biased region" description="Low complexity" evidence="2">
    <location>
        <begin position="423"/>
        <end position="436"/>
    </location>
</feature>
<feature type="region of interest" description="Disordered" evidence="2">
    <location>
        <begin position="311"/>
        <end position="442"/>
    </location>
</feature>
<dbReference type="InterPro" id="IPR047889">
    <property type="entry name" value="KHDC4_KH-I_second"/>
</dbReference>
<evidence type="ECO:0000256" key="1">
    <source>
        <dbReference type="PROSITE-ProRule" id="PRU00117"/>
    </source>
</evidence>
<proteinExistence type="predicted"/>
<feature type="region of interest" description="Disordered" evidence="2">
    <location>
        <begin position="1"/>
        <end position="82"/>
    </location>
</feature>
<dbReference type="InterPro" id="IPR031121">
    <property type="entry name" value="RIK/BLOM7"/>
</dbReference>
<dbReference type="InterPro" id="IPR036612">
    <property type="entry name" value="KH_dom_type_1_sf"/>
</dbReference>
<organism evidence="4 5">
    <name type="scientific">Pseudozyma antarctica (strain T-34)</name>
    <name type="common">Yeast</name>
    <name type="synonym">Candida antarctica</name>
    <dbReference type="NCBI Taxonomy" id="1151754"/>
    <lineage>
        <taxon>Eukaryota</taxon>
        <taxon>Fungi</taxon>
        <taxon>Dikarya</taxon>
        <taxon>Basidiomycota</taxon>
        <taxon>Ustilaginomycotina</taxon>
        <taxon>Ustilaginomycetes</taxon>
        <taxon>Ustilaginales</taxon>
        <taxon>Ustilaginaceae</taxon>
        <taxon>Moesziomyces</taxon>
    </lineage>
</organism>
<gene>
    <name evidence="4" type="ORF">PANT_13d00058</name>
</gene>
<dbReference type="SUPFAM" id="SSF54791">
    <property type="entry name" value="Eukaryotic type KH-domain (KH-domain type I)"/>
    <property type="match status" value="2"/>
</dbReference>
<dbReference type="InterPro" id="IPR056149">
    <property type="entry name" value="PRP5/DDX46/KHDC4_KH"/>
</dbReference>
<reference evidence="5" key="1">
    <citation type="journal article" date="2013" name="Genome Announc.">
        <title>Genome sequence of the basidiomycetous yeast Pseudozyma antarctica T-34, a producer of the glycolipid biosurfactants mannosylerythritol lipids.</title>
        <authorList>
            <person name="Morita T."/>
            <person name="Koike H."/>
            <person name="Koyama Y."/>
            <person name="Hagiwara H."/>
            <person name="Ito E."/>
            <person name="Fukuoka T."/>
            <person name="Imura T."/>
            <person name="Machida M."/>
            <person name="Kitamoto D."/>
        </authorList>
    </citation>
    <scope>NUCLEOTIDE SEQUENCE [LARGE SCALE GENOMIC DNA]</scope>
    <source>
        <strain evidence="5">T-34</strain>
    </source>
</reference>
<dbReference type="FunFam" id="3.30.1370.10:FF:000051">
    <property type="entry name" value="Putative kh domain-containing protein"/>
    <property type="match status" value="1"/>
</dbReference>
<sequence>MSSRWDSANAEASASPAQPSSSSSSGNAAAAAAAAAAKIAAQLAAQMPSSSANNQAASSSSDAQNKDATRDAHDADFTHDIEINDQRNRYVLTKGQTQQQIHRETGASITTKGTWYPDKALATKEDPPLYLHISAISQQILDAAIAKVNELMAQDMPQLVEDRHQRRLDYENQRPPPRERRRWPEIKIPINLESIRNFNMRSKIVGPGGMFVKYIQSETGTRVQIKGQGSGFIESDTGTELPEPMHIAIAGPEDDQIQAAKALADDLMEVVRAEWQKAFDAMNGGYGGGSGGQQGGYGGYAGGAGRGGGGGGGYGRGAPQGRGGSPTGAGGYGHQSPHAGWDQQRGWNQQASQPYSQRHNGDPVPPTPDGAPPPPPPEDDAPPPPPTDAGHAQPYSNQPRSSGRPQASSPASSSPQTGHRGTAAAAAAAKPAAAAKSPEEEALDKYWREYVEWENSFRAYHNRAPTKDEGGQDVPPQYRK</sequence>
<dbReference type="InterPro" id="IPR055256">
    <property type="entry name" value="KH_1_KHDC4/BBP-like"/>
</dbReference>
<dbReference type="PROSITE" id="PS50084">
    <property type="entry name" value="KH_TYPE_1"/>
    <property type="match status" value="1"/>
</dbReference>
<feature type="compositionally biased region" description="Pro residues" evidence="2">
    <location>
        <begin position="363"/>
        <end position="387"/>
    </location>
</feature>
<dbReference type="AlphaFoldDB" id="M9ME10"/>
<dbReference type="FunFam" id="3.30.1370.10:FF:000037">
    <property type="entry name" value="KH domain protein"/>
    <property type="match status" value="1"/>
</dbReference>
<feature type="compositionally biased region" description="Low complexity" evidence="2">
    <location>
        <begin position="7"/>
        <end position="63"/>
    </location>
</feature>
<dbReference type="OrthoDB" id="397265at2759"/>
<keyword evidence="1" id="KW-0694">RNA-binding</keyword>
<dbReference type="InterPro" id="IPR047890">
    <property type="entry name" value="KHDC4_KH-I_first"/>
</dbReference>
<dbReference type="PANTHER" id="PTHR15744">
    <property type="entry name" value="BLOM7"/>
    <property type="match status" value="1"/>
</dbReference>
<dbReference type="GO" id="GO:0005634">
    <property type="term" value="C:nucleus"/>
    <property type="evidence" value="ECO:0007669"/>
    <property type="project" value="InterPro"/>
</dbReference>
<dbReference type="InterPro" id="IPR004087">
    <property type="entry name" value="KH_dom"/>
</dbReference>
<dbReference type="Proteomes" id="UP000011976">
    <property type="component" value="Unassembled WGS sequence"/>
</dbReference>
<protein>
    <submittedName>
        <fullName evidence="4">Predicted RNA-binding protein</fullName>
    </submittedName>
</protein>
<feature type="compositionally biased region" description="Gly residues" evidence="2">
    <location>
        <begin position="311"/>
        <end position="333"/>
    </location>
</feature>
<dbReference type="CDD" id="cd22386">
    <property type="entry name" value="KH-I_KHDC4_rpt2"/>
    <property type="match status" value="1"/>
</dbReference>
<name>M9ME10_PSEA3</name>
<dbReference type="Pfam" id="PF23469">
    <property type="entry name" value="KH_12"/>
    <property type="match status" value="1"/>
</dbReference>
<dbReference type="GO" id="GO:0003723">
    <property type="term" value="F:RNA binding"/>
    <property type="evidence" value="ECO:0007669"/>
    <property type="project" value="UniProtKB-UniRule"/>
</dbReference>
<dbReference type="EMBL" id="DF196779">
    <property type="protein sequence ID" value="GAC74913.1"/>
    <property type="molecule type" value="Genomic_DNA"/>
</dbReference>
<dbReference type="STRING" id="1151754.M9ME10"/>
<feature type="compositionally biased region" description="Basic and acidic residues" evidence="2">
    <location>
        <begin position="64"/>
        <end position="82"/>
    </location>
</feature>
<evidence type="ECO:0000313" key="5">
    <source>
        <dbReference type="Proteomes" id="UP000011976"/>
    </source>
</evidence>